<feature type="domain" description="Exocyst complex component EXOC2/Sec5 N-terminal" evidence="6">
    <location>
        <begin position="131"/>
        <end position="1079"/>
    </location>
</feature>
<feature type="region of interest" description="Disordered" evidence="5">
    <location>
        <begin position="91"/>
        <end position="158"/>
    </location>
</feature>
<evidence type="ECO:0000259" key="6">
    <source>
        <dbReference type="Pfam" id="PF15469"/>
    </source>
</evidence>
<evidence type="ECO:0000256" key="1">
    <source>
        <dbReference type="ARBA" id="ARBA00010578"/>
    </source>
</evidence>
<sequence length="1084" mass="120243">MSVSSRAASLAQPRESSRRQTEDDGSDDDEGKTRNSDSEEDSDEDSDDDNAGRDVKRPAASWSVEEQDSVMAFYGLTNMYPQTWAETRDEATAADVASTGTTPASGDSAEAADGAASPVGVGNDEVPLDTSDPLGIRDSIINRPGRRRRSHTGGPGSNQLASLLISSRTFDPKLFLEQVHKTTSYRNFETGADNLREAIDHKEDVIKNLVKTHFAKFVSAKSTIDSFYDQMKAKNLISSQDYGIAPFDNALDAVHVDATTLYKPLLDRRVQAEKIRSTLAVLSQWKFFFNLPSVLRTCLQKKKYDALVRDYQKGAYLMQSSFGESHRRSTLASKDKDALLPMHHQVVFEKVWNEVLDIVKKTKEKLFQRLGEEWTSLEVQEKYLTYLIDLNAEPDPVYMYLEKQYEWIRERLLQAYAAHTRNLNDLSVAHKDRPSTRKASTFTLTELRRALNIVRSQEFESAFADDLHVQLLRATQRFVRTLCDIVMDSIPEFWKVCRMYSGSRLQKSRAGDMPDAAAAASRKRRLDSKKLETCHARLSTLINLFTALLSRAFYADIPLSTIRLLDPNNPFTHPSASRAATAASLPDLPPLPSKATHQEAPPPLDLRHATFLAAHPLSACFFLIKAMAELVRAQEHLKAIRIAADDELMAALTNGIQVVRTRAIDIVCSGLLSESRGFHRYEDWSFEQDTTTTGSTASAPGSVAATSASLLPAPSSTTPALTAAQPLSATHALTTDSTTMLKLFYRLHTYVLRCLHRITGGGGAMADMSITRTFDESMFAILDGLLWGATCGYNHKGAADDDEDLVGRREDVAPGHETRALMGNTPIWKRRVKDLDISQTDVRILVTLCNLQYLRKQAVPKLVSLFHDKLGTSPGPDYQNLLSAMQKLDSLLFSNYIRRTSTPISTIIRNGVLFEGLDWAGLTRPQEVRPYVFRLLLQFVAVHATVSAVSRALVARVLQELFSNLATDLLAAVRTVEEYSWGGLLQATLETQFVHQTLASYERDSTTQVLALVYDSIERGAGMNATTDSSGNAAESPVAFAPGSKQVPPNQAQKDEQLSRVKMLLAEAKRATSVQFSCFREGQS</sequence>
<dbReference type="InterPro" id="IPR029175">
    <property type="entry name" value="EXOC2/Sec5"/>
</dbReference>
<accession>A0AAD5XSW9</accession>
<comment type="subunit">
    <text evidence="4">Component of the exocyst complex.</text>
</comment>
<dbReference type="GO" id="GO:0000145">
    <property type="term" value="C:exocyst"/>
    <property type="evidence" value="ECO:0007669"/>
    <property type="project" value="UniProtKB-UniRule"/>
</dbReference>
<dbReference type="InterPro" id="IPR039481">
    <property type="entry name" value="EXOC2/Sec5_N_dom"/>
</dbReference>
<comment type="similarity">
    <text evidence="1 4">Belongs to the SEC5 family.</text>
</comment>
<gene>
    <name evidence="7" type="ORF">HDU87_007548</name>
</gene>
<proteinExistence type="inferred from homology"/>
<dbReference type="PANTHER" id="PTHR13043:SF1">
    <property type="entry name" value="EXOCYST COMPLEX COMPONENT 2"/>
    <property type="match status" value="1"/>
</dbReference>
<protein>
    <recommendedName>
        <fullName evidence="4">Exocyst complex component SEC5</fullName>
    </recommendedName>
</protein>
<dbReference type="GO" id="GO:0015031">
    <property type="term" value="P:protein transport"/>
    <property type="evidence" value="ECO:0007669"/>
    <property type="project" value="UniProtKB-KW"/>
</dbReference>
<dbReference type="AlphaFoldDB" id="A0AAD5XSW9"/>
<name>A0AAD5XSW9_9FUNG</name>
<keyword evidence="8" id="KW-1185">Reference proteome</keyword>
<keyword evidence="4" id="KW-0653">Protein transport</keyword>
<comment type="function">
    <text evidence="4">Component of the exocyst complex involved in the docking of exocytic vesicles with fusion sites on the plasma membrane.</text>
</comment>
<feature type="region of interest" description="Disordered" evidence="5">
    <location>
        <begin position="1"/>
        <end position="64"/>
    </location>
</feature>
<feature type="compositionally biased region" description="Acidic residues" evidence="5">
    <location>
        <begin position="38"/>
        <end position="49"/>
    </location>
</feature>
<comment type="caution">
    <text evidence="7">The sequence shown here is derived from an EMBL/GenBank/DDBJ whole genome shotgun (WGS) entry which is preliminary data.</text>
</comment>
<evidence type="ECO:0000256" key="3">
    <source>
        <dbReference type="ARBA" id="ARBA00022483"/>
    </source>
</evidence>
<keyword evidence="3 4" id="KW-0268">Exocytosis</keyword>
<feature type="compositionally biased region" description="Polar residues" evidence="5">
    <location>
        <begin position="1024"/>
        <end position="1033"/>
    </location>
</feature>
<feature type="region of interest" description="Disordered" evidence="5">
    <location>
        <begin position="1024"/>
        <end position="1056"/>
    </location>
</feature>
<dbReference type="GO" id="GO:0006893">
    <property type="term" value="P:Golgi to plasma membrane transport"/>
    <property type="evidence" value="ECO:0007669"/>
    <property type="project" value="UniProtKB-UniRule"/>
</dbReference>
<dbReference type="GO" id="GO:0006887">
    <property type="term" value="P:exocytosis"/>
    <property type="evidence" value="ECO:0007669"/>
    <property type="project" value="UniProtKB-KW"/>
</dbReference>
<feature type="region of interest" description="Disordered" evidence="5">
    <location>
        <begin position="575"/>
        <end position="600"/>
    </location>
</feature>
<evidence type="ECO:0000313" key="8">
    <source>
        <dbReference type="Proteomes" id="UP001212152"/>
    </source>
</evidence>
<dbReference type="Proteomes" id="UP001212152">
    <property type="component" value="Unassembled WGS sequence"/>
</dbReference>
<evidence type="ECO:0000256" key="2">
    <source>
        <dbReference type="ARBA" id="ARBA00022448"/>
    </source>
</evidence>
<feature type="compositionally biased region" description="Low complexity" evidence="5">
    <location>
        <begin position="104"/>
        <end position="117"/>
    </location>
</feature>
<dbReference type="PANTHER" id="PTHR13043">
    <property type="entry name" value="EXOCYST COMPLEX COMPONENT SEC5"/>
    <property type="match status" value="1"/>
</dbReference>
<evidence type="ECO:0000256" key="5">
    <source>
        <dbReference type="SAM" id="MobiDB-lite"/>
    </source>
</evidence>
<reference evidence="7" key="1">
    <citation type="submission" date="2020-05" db="EMBL/GenBank/DDBJ databases">
        <title>Phylogenomic resolution of chytrid fungi.</title>
        <authorList>
            <person name="Stajich J.E."/>
            <person name="Amses K."/>
            <person name="Simmons R."/>
            <person name="Seto K."/>
            <person name="Myers J."/>
            <person name="Bonds A."/>
            <person name="Quandt C.A."/>
            <person name="Barry K."/>
            <person name="Liu P."/>
            <person name="Grigoriev I."/>
            <person name="Longcore J.E."/>
            <person name="James T.Y."/>
        </authorList>
    </citation>
    <scope>NUCLEOTIDE SEQUENCE</scope>
    <source>
        <strain evidence="7">JEL0379</strain>
    </source>
</reference>
<evidence type="ECO:0000313" key="7">
    <source>
        <dbReference type="EMBL" id="KAJ3183125.1"/>
    </source>
</evidence>
<organism evidence="7 8">
    <name type="scientific">Geranomyces variabilis</name>
    <dbReference type="NCBI Taxonomy" id="109894"/>
    <lineage>
        <taxon>Eukaryota</taxon>
        <taxon>Fungi</taxon>
        <taxon>Fungi incertae sedis</taxon>
        <taxon>Chytridiomycota</taxon>
        <taxon>Chytridiomycota incertae sedis</taxon>
        <taxon>Chytridiomycetes</taxon>
        <taxon>Spizellomycetales</taxon>
        <taxon>Powellomycetaceae</taxon>
        <taxon>Geranomyces</taxon>
    </lineage>
</organism>
<dbReference type="EMBL" id="JADGJQ010000007">
    <property type="protein sequence ID" value="KAJ3183125.1"/>
    <property type="molecule type" value="Genomic_DNA"/>
</dbReference>
<evidence type="ECO:0000256" key="4">
    <source>
        <dbReference type="RuleBase" id="RU365069"/>
    </source>
</evidence>
<dbReference type="Pfam" id="PF15469">
    <property type="entry name" value="Sec5"/>
    <property type="match status" value="1"/>
</dbReference>
<keyword evidence="2 4" id="KW-0813">Transport</keyword>